<evidence type="ECO:0000256" key="3">
    <source>
        <dbReference type="ARBA" id="ARBA00022630"/>
    </source>
</evidence>
<dbReference type="PRINTS" id="PR00368">
    <property type="entry name" value="FADPNR"/>
</dbReference>
<accession>A0A812L702</accession>
<keyword evidence="4" id="KW-0274">FAD</keyword>
<keyword evidence="5" id="KW-0560">Oxidoreductase</keyword>
<evidence type="ECO:0000256" key="6">
    <source>
        <dbReference type="SAM" id="MobiDB-lite"/>
    </source>
</evidence>
<dbReference type="Gene3D" id="3.50.50.60">
    <property type="entry name" value="FAD/NAD(P)-binding domain"/>
    <property type="match status" value="2"/>
</dbReference>
<dbReference type="Gene3D" id="3.30.390.30">
    <property type="match status" value="1"/>
</dbReference>
<dbReference type="GO" id="GO:0003955">
    <property type="term" value="F:NAD(P)H dehydrogenase (quinone) activity"/>
    <property type="evidence" value="ECO:0007669"/>
    <property type="project" value="TreeGrafter"/>
</dbReference>
<dbReference type="SUPFAM" id="SSF52096">
    <property type="entry name" value="ClpP/crotonase"/>
    <property type="match status" value="1"/>
</dbReference>
<dbReference type="Pfam" id="PF07992">
    <property type="entry name" value="Pyr_redox_2"/>
    <property type="match status" value="1"/>
</dbReference>
<feature type="domain" description="FAD/NAD(P)-binding" evidence="8">
    <location>
        <begin position="139"/>
        <end position="341"/>
    </location>
</feature>
<dbReference type="SUPFAM" id="SSF55424">
    <property type="entry name" value="FAD/NAD-linked reductases, dimerisation (C-terminal) domain"/>
    <property type="match status" value="1"/>
</dbReference>
<proteinExistence type="inferred from homology"/>
<dbReference type="Pfam" id="PF02852">
    <property type="entry name" value="Pyr_redox_dim"/>
    <property type="match status" value="1"/>
</dbReference>
<keyword evidence="3" id="KW-0285">Flavoprotein</keyword>
<evidence type="ECO:0000256" key="2">
    <source>
        <dbReference type="ARBA" id="ARBA00007532"/>
    </source>
</evidence>
<dbReference type="EMBL" id="CAJNJA010008675">
    <property type="protein sequence ID" value="CAE7239219.1"/>
    <property type="molecule type" value="Genomic_DNA"/>
</dbReference>
<comment type="cofactor">
    <cofactor evidence="1">
        <name>FAD</name>
        <dbReference type="ChEBI" id="CHEBI:57692"/>
    </cofactor>
</comment>
<evidence type="ECO:0000313" key="10">
    <source>
        <dbReference type="EMBL" id="CAE7239219.1"/>
    </source>
</evidence>
<keyword evidence="11" id="KW-1185">Reference proteome</keyword>
<evidence type="ECO:0000256" key="4">
    <source>
        <dbReference type="ARBA" id="ARBA00022827"/>
    </source>
</evidence>
<organism evidence="10 11">
    <name type="scientific">Symbiodinium necroappetens</name>
    <dbReference type="NCBI Taxonomy" id="1628268"/>
    <lineage>
        <taxon>Eukaryota</taxon>
        <taxon>Sar</taxon>
        <taxon>Alveolata</taxon>
        <taxon>Dinophyceae</taxon>
        <taxon>Suessiales</taxon>
        <taxon>Symbiodiniaceae</taxon>
        <taxon>Symbiodinium</taxon>
    </lineage>
</organism>
<feature type="region of interest" description="Disordered" evidence="6">
    <location>
        <begin position="18"/>
        <end position="105"/>
    </location>
</feature>
<evidence type="ECO:0000259" key="9">
    <source>
        <dbReference type="Pfam" id="PF16113"/>
    </source>
</evidence>
<gene>
    <name evidence="10" type="ORF">SNEC2469_LOCUS4202</name>
</gene>
<dbReference type="InterPro" id="IPR045004">
    <property type="entry name" value="ECH_dom"/>
</dbReference>
<name>A0A812L702_9DINO</name>
<dbReference type="PANTHER" id="PTHR43014:SF2">
    <property type="entry name" value="MERCURIC REDUCTASE"/>
    <property type="match status" value="1"/>
</dbReference>
<dbReference type="CDD" id="cd06558">
    <property type="entry name" value="crotonase-like"/>
    <property type="match status" value="1"/>
</dbReference>
<dbReference type="OrthoDB" id="361797at2759"/>
<dbReference type="InterPro" id="IPR036188">
    <property type="entry name" value="FAD/NAD-bd_sf"/>
</dbReference>
<dbReference type="GO" id="GO:0050660">
    <property type="term" value="F:flavin adenine dinucleotide binding"/>
    <property type="evidence" value="ECO:0007669"/>
    <property type="project" value="TreeGrafter"/>
</dbReference>
<comment type="similarity">
    <text evidence="2">Belongs to the class-I pyridine nucleotide-disulfide oxidoreductase family.</text>
</comment>
<dbReference type="InterPro" id="IPR029045">
    <property type="entry name" value="ClpP/crotonase-like_dom_sf"/>
</dbReference>
<dbReference type="PRINTS" id="PR00411">
    <property type="entry name" value="PNDRDTASEI"/>
</dbReference>
<dbReference type="Proteomes" id="UP000601435">
    <property type="component" value="Unassembled WGS sequence"/>
</dbReference>
<dbReference type="InterPro" id="IPR004099">
    <property type="entry name" value="Pyr_nucl-diS_OxRdtase_dimer"/>
</dbReference>
<feature type="domain" description="Pyridine nucleotide-disulphide oxidoreductase dimerisation" evidence="7">
    <location>
        <begin position="361"/>
        <end position="468"/>
    </location>
</feature>
<dbReference type="InterPro" id="IPR016156">
    <property type="entry name" value="FAD/NAD-linked_Rdtase_dimer_sf"/>
</dbReference>
<sequence length="863" mass="92536">MLCHVHTAHLISDAYTGARLGPKKSGESECSSSSTTHYLYPPTTSHQPQAANHHPPRTHHPPATHQPPTTRPPAAHHPPFTTHHPPAATRQHLPPRAPAQVAPHHEHENNSLLLLLLSLFPSFAFVVAPPATCGCCGGAAKRAIRQSQVPEQLQGIPHLTSSNLWNLRSCPPRLIVLGAGTIGVEIAQAMQRLGSQVTLVTGPSGRLMRKEEPEAAQAVRDSLARDGVFFCSPTTLVAIRRSSTATEADSADMYKAPFATYQLEYEDGDGAVHHIEAEALLNATGRVARTTGLHLSAGGVRGGNDGLEVNALLQTSNPDVFAAGDCLPDGSRFTHAAEWQARVAVRNAMLGEEIDARRLLVPRATYTDPEVASVGRSAAQLRSAGVEFKTFVRQAADVDRFRCEGVSDGFASLHVGHDGKILGATIVGPNAGDHISEVTLCMQHNITADELAGTIHPYPTAAEVVRQAAQAYVRSRIFQPSNQELLRRMSEPCEFIRSECSESGLRTILLQRPKALNACDALMAKAIGEAASADSKCLLLQSSDAGAPGKAAFCAGGDEEPSSSLPKLQLGHEYRAVAALSRMRQEGVPVIAFMDGITMGFGLGLACAAEFRVVTERSLLAMPECAIGISPDVGFSAMAAALPAPGLGRCMALTGWRLTGAEALAAGLATHLVPWKGLGALKEKLLRLNWEDEASKVQLAQILREETLSLDSVDSGLDDTILKVLSQTFTPATSAKEIRDRLRALSADLEVDADVKSWVEQRLSGFEKGCPMTQEVVQCLMDQAEREASKESDRHELLCRALERDYATLMRLLRAGDFYEGVRAALIDKDGAPQWMADLDSLDPSEVRSAIAPLPDSQRIGLS</sequence>
<evidence type="ECO:0000256" key="1">
    <source>
        <dbReference type="ARBA" id="ARBA00001974"/>
    </source>
</evidence>
<dbReference type="Gene3D" id="3.90.226.10">
    <property type="entry name" value="2-enoyl-CoA Hydratase, Chain A, domain 1"/>
    <property type="match status" value="1"/>
</dbReference>
<evidence type="ECO:0000259" key="7">
    <source>
        <dbReference type="Pfam" id="PF02852"/>
    </source>
</evidence>
<evidence type="ECO:0000259" key="8">
    <source>
        <dbReference type="Pfam" id="PF07992"/>
    </source>
</evidence>
<dbReference type="Pfam" id="PF16113">
    <property type="entry name" value="ECH_2"/>
    <property type="match status" value="1"/>
</dbReference>
<dbReference type="InterPro" id="IPR023753">
    <property type="entry name" value="FAD/NAD-binding_dom"/>
</dbReference>
<dbReference type="PANTHER" id="PTHR43014">
    <property type="entry name" value="MERCURIC REDUCTASE"/>
    <property type="match status" value="1"/>
</dbReference>
<protein>
    <recommendedName>
        <fullName evidence="12">3-hydroxyisobutyryl-CoA hydrolase, mitochondrial</fullName>
    </recommendedName>
</protein>
<dbReference type="AlphaFoldDB" id="A0A812L702"/>
<evidence type="ECO:0008006" key="12">
    <source>
        <dbReference type="Google" id="ProtNLM"/>
    </source>
</evidence>
<dbReference type="SUPFAM" id="SSF51905">
    <property type="entry name" value="FAD/NAD(P)-binding domain"/>
    <property type="match status" value="1"/>
</dbReference>
<evidence type="ECO:0000313" key="11">
    <source>
        <dbReference type="Proteomes" id="UP000601435"/>
    </source>
</evidence>
<comment type="caution">
    <text evidence="10">The sequence shown here is derived from an EMBL/GenBank/DDBJ whole genome shotgun (WGS) entry which is preliminary data.</text>
</comment>
<reference evidence="10" key="1">
    <citation type="submission" date="2021-02" db="EMBL/GenBank/DDBJ databases">
        <authorList>
            <person name="Dougan E. K."/>
            <person name="Rhodes N."/>
            <person name="Thang M."/>
            <person name="Chan C."/>
        </authorList>
    </citation>
    <scope>NUCLEOTIDE SEQUENCE</scope>
</reference>
<feature type="domain" description="Enoyl-CoA hydratase/isomerase" evidence="9">
    <location>
        <begin position="506"/>
        <end position="849"/>
    </location>
</feature>
<dbReference type="FunFam" id="3.30.390.30:FF:000001">
    <property type="entry name" value="Dihydrolipoyl dehydrogenase"/>
    <property type="match status" value="1"/>
</dbReference>
<feature type="compositionally biased region" description="Low complexity" evidence="6">
    <location>
        <begin position="77"/>
        <end position="90"/>
    </location>
</feature>
<evidence type="ECO:0000256" key="5">
    <source>
        <dbReference type="ARBA" id="ARBA00023002"/>
    </source>
</evidence>